<proteinExistence type="predicted"/>
<evidence type="ECO:0000313" key="3">
    <source>
        <dbReference type="Proteomes" id="UP000295722"/>
    </source>
</evidence>
<dbReference type="AlphaFoldDB" id="A0A4R5MAW5"/>
<comment type="caution">
    <text evidence="2">The sequence shown here is derived from an EMBL/GenBank/DDBJ whole genome shotgun (WGS) entry which is preliminary data.</text>
</comment>
<dbReference type="EMBL" id="SMRP01000004">
    <property type="protein sequence ID" value="TDG23928.1"/>
    <property type="molecule type" value="Genomic_DNA"/>
</dbReference>
<organism evidence="2 3">
    <name type="scientific">Paraburkholderia silviterrae</name>
    <dbReference type="NCBI Taxonomy" id="2528715"/>
    <lineage>
        <taxon>Bacteria</taxon>
        <taxon>Pseudomonadati</taxon>
        <taxon>Pseudomonadota</taxon>
        <taxon>Betaproteobacteria</taxon>
        <taxon>Burkholderiales</taxon>
        <taxon>Burkholderiaceae</taxon>
        <taxon>Paraburkholderia</taxon>
    </lineage>
</organism>
<dbReference type="RefSeq" id="WP_133194787.1">
    <property type="nucleotide sequence ID" value="NZ_JBHUCW010000018.1"/>
</dbReference>
<reference evidence="2 3" key="1">
    <citation type="submission" date="2019-03" db="EMBL/GenBank/DDBJ databases">
        <title>Paraburkholderia sp. 4M-K11, isolated from subtropical forest soil.</title>
        <authorList>
            <person name="Gao Z.-H."/>
            <person name="Qiu L.-H."/>
        </authorList>
    </citation>
    <scope>NUCLEOTIDE SEQUENCE [LARGE SCALE GENOMIC DNA]</scope>
    <source>
        <strain evidence="2 3">4M-K11</strain>
    </source>
</reference>
<feature type="region of interest" description="Disordered" evidence="1">
    <location>
        <begin position="1"/>
        <end position="20"/>
    </location>
</feature>
<evidence type="ECO:0000256" key="1">
    <source>
        <dbReference type="SAM" id="MobiDB-lite"/>
    </source>
</evidence>
<keyword evidence="3" id="KW-1185">Reference proteome</keyword>
<dbReference type="Proteomes" id="UP000295722">
    <property type="component" value="Unassembled WGS sequence"/>
</dbReference>
<name>A0A4R5MAW5_9BURK</name>
<protein>
    <submittedName>
        <fullName evidence="2">Uncharacterized protein</fullName>
    </submittedName>
</protein>
<accession>A0A4R5MAW5</accession>
<evidence type="ECO:0000313" key="2">
    <source>
        <dbReference type="EMBL" id="TDG23928.1"/>
    </source>
</evidence>
<gene>
    <name evidence="2" type="ORF">EYW47_10400</name>
</gene>
<sequence>MSAQGRQDSHRNAAHEAALALHAAHAPHALQAGGHAACSGAALAVVASEAAHARRAGAAS</sequence>